<evidence type="ECO:0000259" key="2">
    <source>
        <dbReference type="PROSITE" id="PS51352"/>
    </source>
</evidence>
<dbReference type="PROSITE" id="PS51352">
    <property type="entry name" value="THIOREDOXIN_2"/>
    <property type="match status" value="1"/>
</dbReference>
<evidence type="ECO:0000256" key="1">
    <source>
        <dbReference type="SAM" id="Phobius"/>
    </source>
</evidence>
<dbReference type="Pfam" id="PF00085">
    <property type="entry name" value="Thioredoxin"/>
    <property type="match status" value="1"/>
</dbReference>
<dbReference type="InterPro" id="IPR036249">
    <property type="entry name" value="Thioredoxin-like_sf"/>
</dbReference>
<dbReference type="GO" id="GO:0045454">
    <property type="term" value="P:cell redox homeostasis"/>
    <property type="evidence" value="ECO:0007669"/>
    <property type="project" value="TreeGrafter"/>
</dbReference>
<dbReference type="Proteomes" id="UP000276634">
    <property type="component" value="Unassembled WGS sequence"/>
</dbReference>
<organism evidence="3 4">
    <name type="scientific">Inmirania thermothiophila</name>
    <dbReference type="NCBI Taxonomy" id="1750597"/>
    <lineage>
        <taxon>Bacteria</taxon>
        <taxon>Pseudomonadati</taxon>
        <taxon>Pseudomonadota</taxon>
        <taxon>Gammaproteobacteria</taxon>
        <taxon>Chromatiales</taxon>
        <taxon>Ectothiorhodospiraceae</taxon>
        <taxon>Inmirania</taxon>
    </lineage>
</organism>
<dbReference type="SUPFAM" id="SSF52833">
    <property type="entry name" value="Thioredoxin-like"/>
    <property type="match status" value="1"/>
</dbReference>
<reference evidence="3 4" key="1">
    <citation type="submission" date="2018-11" db="EMBL/GenBank/DDBJ databases">
        <title>Genomic Encyclopedia of Type Strains, Phase IV (KMG-IV): sequencing the most valuable type-strain genomes for metagenomic binning, comparative biology and taxonomic classification.</title>
        <authorList>
            <person name="Goeker M."/>
        </authorList>
    </citation>
    <scope>NUCLEOTIDE SEQUENCE [LARGE SCALE GENOMIC DNA]</scope>
    <source>
        <strain evidence="3 4">DSM 100275</strain>
    </source>
</reference>
<dbReference type="RefSeq" id="WP_123400695.1">
    <property type="nucleotide sequence ID" value="NZ_RJVI01000001.1"/>
</dbReference>
<dbReference type="EMBL" id="RJVI01000001">
    <property type="protein sequence ID" value="ROR35045.1"/>
    <property type="molecule type" value="Genomic_DNA"/>
</dbReference>
<keyword evidence="1" id="KW-0812">Transmembrane</keyword>
<evidence type="ECO:0000313" key="3">
    <source>
        <dbReference type="EMBL" id="ROR35045.1"/>
    </source>
</evidence>
<protein>
    <submittedName>
        <fullName evidence="3">Thioredoxin 1</fullName>
    </submittedName>
</protein>
<keyword evidence="4" id="KW-1185">Reference proteome</keyword>
<sequence>MGDVLPWIVGVLAALVAGLQLALWWRMRRAVGRRLEGLPAGRRLYYFHSPRCGPCRGVTPVVARLAAERGDVELVDVSAEPETARRFGVLATPAFVLVEGGRVVQVLVGAQSERRLRALLGA</sequence>
<dbReference type="Gene3D" id="3.40.30.10">
    <property type="entry name" value="Glutaredoxin"/>
    <property type="match status" value="1"/>
</dbReference>
<gene>
    <name evidence="3" type="ORF">EDC57_0962</name>
</gene>
<dbReference type="AlphaFoldDB" id="A0A3N1Y8E7"/>
<proteinExistence type="predicted"/>
<comment type="caution">
    <text evidence="3">The sequence shown here is derived from an EMBL/GenBank/DDBJ whole genome shotgun (WGS) entry which is preliminary data.</text>
</comment>
<evidence type="ECO:0000313" key="4">
    <source>
        <dbReference type="Proteomes" id="UP000276634"/>
    </source>
</evidence>
<dbReference type="OrthoDB" id="5784238at2"/>
<name>A0A3N1Y8E7_9GAMM</name>
<feature type="domain" description="Thioredoxin" evidence="2">
    <location>
        <begin position="1"/>
        <end position="122"/>
    </location>
</feature>
<dbReference type="PANTHER" id="PTHR43601:SF3">
    <property type="entry name" value="THIOREDOXIN, MITOCHONDRIAL"/>
    <property type="match status" value="1"/>
</dbReference>
<feature type="transmembrane region" description="Helical" evidence="1">
    <location>
        <begin position="6"/>
        <end position="25"/>
    </location>
</feature>
<accession>A0A3N1Y8E7</accession>
<keyword evidence="1" id="KW-0472">Membrane</keyword>
<dbReference type="InterPro" id="IPR013766">
    <property type="entry name" value="Thioredoxin_domain"/>
</dbReference>
<dbReference type="PANTHER" id="PTHR43601">
    <property type="entry name" value="THIOREDOXIN, MITOCHONDRIAL"/>
    <property type="match status" value="1"/>
</dbReference>
<keyword evidence="1" id="KW-1133">Transmembrane helix</keyword>
<dbReference type="CDD" id="cd02947">
    <property type="entry name" value="TRX_family"/>
    <property type="match status" value="1"/>
</dbReference>